<protein>
    <submittedName>
        <fullName evidence="1">Uncharacterized protein</fullName>
    </submittedName>
</protein>
<gene>
    <name evidence="1" type="ORF">S3E15_04677</name>
</gene>
<dbReference type="AlphaFoldDB" id="A0AAP7W9M2"/>
<accession>A0AAP7W9M2</accession>
<evidence type="ECO:0000313" key="2">
    <source>
        <dbReference type="Proteomes" id="UP000194131"/>
    </source>
</evidence>
<organism evidence="1 2">
    <name type="scientific">Bacillus mycoides</name>
    <dbReference type="NCBI Taxonomy" id="1405"/>
    <lineage>
        <taxon>Bacteria</taxon>
        <taxon>Bacillati</taxon>
        <taxon>Bacillota</taxon>
        <taxon>Bacilli</taxon>
        <taxon>Bacillales</taxon>
        <taxon>Bacillaceae</taxon>
        <taxon>Bacillus</taxon>
        <taxon>Bacillus cereus group</taxon>
    </lineage>
</organism>
<proteinExistence type="predicted"/>
<evidence type="ECO:0000313" key="1">
    <source>
        <dbReference type="EMBL" id="OSX93518.1"/>
    </source>
</evidence>
<reference evidence="1 2" key="1">
    <citation type="submission" date="2016-12" db="EMBL/GenBank/DDBJ databases">
        <title>Genome Sequences of Twelve Sporeforming Bacillus Species Isolated from Foods.</title>
        <authorList>
            <person name="De Jong A."/>
            <person name="Holsappel S."/>
            <person name="Kuipers O.P."/>
        </authorList>
    </citation>
    <scope>NUCLEOTIDE SEQUENCE [LARGE SCALE GENOMIC DNA]</scope>
    <source>
        <strain evidence="1 2">S3E15</strain>
    </source>
</reference>
<name>A0AAP7W9M2_BACMY</name>
<sequence length="42" mass="5207">MIRLFNKESYPHSLTSEYYNAQNKNAEFLFWVFPFLSWIGMW</sequence>
<dbReference type="EMBL" id="MRWU01000005">
    <property type="protein sequence ID" value="OSX93518.1"/>
    <property type="molecule type" value="Genomic_DNA"/>
</dbReference>
<comment type="caution">
    <text evidence="1">The sequence shown here is derived from an EMBL/GenBank/DDBJ whole genome shotgun (WGS) entry which is preliminary data.</text>
</comment>
<dbReference type="KEGG" id="bww:bwei_1498"/>
<dbReference type="Proteomes" id="UP000194131">
    <property type="component" value="Unassembled WGS sequence"/>
</dbReference>